<dbReference type="Pfam" id="PF00496">
    <property type="entry name" value="SBP_bac_5"/>
    <property type="match status" value="1"/>
</dbReference>
<dbReference type="Gene3D" id="3.10.105.10">
    <property type="entry name" value="Dipeptide-binding Protein, Domain 3"/>
    <property type="match status" value="1"/>
</dbReference>
<dbReference type="OrthoDB" id="9796817at2"/>
<evidence type="ECO:0000256" key="2">
    <source>
        <dbReference type="ARBA" id="ARBA00005695"/>
    </source>
</evidence>
<evidence type="ECO:0000256" key="5">
    <source>
        <dbReference type="SAM" id="SignalP"/>
    </source>
</evidence>
<dbReference type="GO" id="GO:0030313">
    <property type="term" value="C:cell envelope"/>
    <property type="evidence" value="ECO:0007669"/>
    <property type="project" value="UniProtKB-SubCell"/>
</dbReference>
<dbReference type="Proteomes" id="UP000076563">
    <property type="component" value="Unassembled WGS sequence"/>
</dbReference>
<gene>
    <name evidence="7" type="ORF">AV654_33625</name>
</gene>
<accession>A0A163TTY6</accession>
<feature type="domain" description="Solute-binding protein family 5" evidence="6">
    <location>
        <begin position="99"/>
        <end position="472"/>
    </location>
</feature>
<evidence type="ECO:0000313" key="7">
    <source>
        <dbReference type="EMBL" id="KZE72360.1"/>
    </source>
</evidence>
<keyword evidence="8" id="KW-1185">Reference proteome</keyword>
<proteinExistence type="inferred from homology"/>
<dbReference type="GO" id="GO:0042597">
    <property type="term" value="C:periplasmic space"/>
    <property type="evidence" value="ECO:0007669"/>
    <property type="project" value="UniProtKB-ARBA"/>
</dbReference>
<dbReference type="CDD" id="cd08489">
    <property type="entry name" value="PBP2_NikA"/>
    <property type="match status" value="1"/>
</dbReference>
<dbReference type="Gene3D" id="3.40.190.10">
    <property type="entry name" value="Periplasmic binding protein-like II"/>
    <property type="match status" value="1"/>
</dbReference>
<evidence type="ECO:0000256" key="4">
    <source>
        <dbReference type="ARBA" id="ARBA00022729"/>
    </source>
</evidence>
<reference evidence="8" key="1">
    <citation type="submission" date="2016-01" db="EMBL/GenBank/DDBJ databases">
        <title>Draft genome of Chromobacterium sp. F49.</title>
        <authorList>
            <person name="Hong K.W."/>
        </authorList>
    </citation>
    <scope>NUCLEOTIDE SEQUENCE [LARGE SCALE GENOMIC DNA]</scope>
    <source>
        <strain evidence="8">M63</strain>
    </source>
</reference>
<evidence type="ECO:0000256" key="3">
    <source>
        <dbReference type="ARBA" id="ARBA00022448"/>
    </source>
</evidence>
<dbReference type="SUPFAM" id="SSF53850">
    <property type="entry name" value="Periplasmic binding protein-like II"/>
    <property type="match status" value="1"/>
</dbReference>
<evidence type="ECO:0000256" key="1">
    <source>
        <dbReference type="ARBA" id="ARBA00004196"/>
    </source>
</evidence>
<sequence length="554" mass="61058">MKQNRASRSKRFFAVKTVFILLSALLVFVTGCAARDTGGASRTADGTGSAGAPGDKQVVVAVASDPGIDQLDAGTYKGSIQVHPMIYDSLVEYGEKGEILPSLAESWTISPDGKEYTFKLHKDVKFSDGTEFNAAAVKFSFERWSKDPANSSINVAKALQEITPVDTHTVKMTFSQPFYPFLTELTYARPVRILSPSAVEPAGDVKGKFVKPIGTGAWKVESYTKDQQAVLVRNPNYWGKAPLLNKIVLKVVNDPQSRLLALQNGSVDISGGQMGKIAPESIQVAQKSDSLTVQSAPGTNSHFVVFNGSNPYLQDVNVRKAINLAINKKSIVDKLMGGMGKEAQGLFPATVPYVTAENIRWYGYEPEQAKQLLKEAGFADTNGDGIVEKNGKPLELNFVLQQAEFPEWKSIAEFVQSQLKEIGIGVNLKVLEANAYYDALWKNKQYDMLIYRTYADSQNPHFFLLSLFHRSANAPAVAWSDPQLEALIDKAMGAMDAKTRQDKYDALFGRMFEQAMVLPVYYPDEIFVVNSRVKGFKLGQTAYLPVVWNELDVK</sequence>
<dbReference type="InterPro" id="IPR000914">
    <property type="entry name" value="SBP_5_dom"/>
</dbReference>
<dbReference type="GO" id="GO:0015675">
    <property type="term" value="P:nickel cation transport"/>
    <property type="evidence" value="ECO:0007669"/>
    <property type="project" value="InterPro"/>
</dbReference>
<dbReference type="EMBL" id="LQRA01000103">
    <property type="protein sequence ID" value="KZE72360.1"/>
    <property type="molecule type" value="Genomic_DNA"/>
</dbReference>
<dbReference type="PANTHER" id="PTHR30290">
    <property type="entry name" value="PERIPLASMIC BINDING COMPONENT OF ABC TRANSPORTER"/>
    <property type="match status" value="1"/>
</dbReference>
<name>A0A163TTY6_9BACL</name>
<keyword evidence="4 5" id="KW-0732">Signal</keyword>
<feature type="chain" id="PRO_5038904628" evidence="5">
    <location>
        <begin position="34"/>
        <end position="554"/>
    </location>
</feature>
<dbReference type="InterPro" id="IPR039424">
    <property type="entry name" value="SBP_5"/>
</dbReference>
<dbReference type="FunFam" id="3.10.105.10:FF:000006">
    <property type="entry name" value="Peptide ABC transporter substrate-binding protein"/>
    <property type="match status" value="1"/>
</dbReference>
<dbReference type="RefSeq" id="WP_063187612.1">
    <property type="nucleotide sequence ID" value="NZ_LQRA01000103.1"/>
</dbReference>
<dbReference type="PIRSF" id="PIRSF002741">
    <property type="entry name" value="MppA"/>
    <property type="match status" value="1"/>
</dbReference>
<dbReference type="eggNOG" id="COG0747">
    <property type="taxonomic scope" value="Bacteria"/>
</dbReference>
<comment type="similarity">
    <text evidence="2">Belongs to the bacterial solute-binding protein 5 family.</text>
</comment>
<comment type="subcellular location">
    <subcellularLocation>
        <location evidence="1">Cell envelope</location>
    </subcellularLocation>
</comment>
<dbReference type="InterPro" id="IPR011980">
    <property type="entry name" value="CntA-like"/>
</dbReference>
<comment type="caution">
    <text evidence="7">The sequence shown here is derived from an EMBL/GenBank/DDBJ whole genome shotgun (WGS) entry which is preliminary data.</text>
</comment>
<keyword evidence="3" id="KW-0813">Transport</keyword>
<dbReference type="PANTHER" id="PTHR30290:SF10">
    <property type="entry name" value="PERIPLASMIC OLIGOPEPTIDE-BINDING PROTEIN-RELATED"/>
    <property type="match status" value="1"/>
</dbReference>
<evidence type="ECO:0000313" key="8">
    <source>
        <dbReference type="Proteomes" id="UP000076563"/>
    </source>
</evidence>
<dbReference type="GO" id="GO:1904680">
    <property type="term" value="F:peptide transmembrane transporter activity"/>
    <property type="evidence" value="ECO:0007669"/>
    <property type="project" value="TreeGrafter"/>
</dbReference>
<dbReference type="AlphaFoldDB" id="A0A163TTY6"/>
<feature type="signal peptide" evidence="5">
    <location>
        <begin position="1"/>
        <end position="33"/>
    </location>
</feature>
<evidence type="ECO:0000259" key="6">
    <source>
        <dbReference type="Pfam" id="PF00496"/>
    </source>
</evidence>
<dbReference type="GO" id="GO:0020037">
    <property type="term" value="F:heme binding"/>
    <property type="evidence" value="ECO:0007669"/>
    <property type="project" value="InterPro"/>
</dbReference>
<dbReference type="GO" id="GO:0016151">
    <property type="term" value="F:nickel cation binding"/>
    <property type="evidence" value="ECO:0007669"/>
    <property type="project" value="InterPro"/>
</dbReference>
<organism evidence="7 8">
    <name type="scientific">Paenibacillus elgii</name>
    <dbReference type="NCBI Taxonomy" id="189691"/>
    <lineage>
        <taxon>Bacteria</taxon>
        <taxon>Bacillati</taxon>
        <taxon>Bacillota</taxon>
        <taxon>Bacilli</taxon>
        <taxon>Bacillales</taxon>
        <taxon>Paenibacillaceae</taxon>
        <taxon>Paenibacillus</taxon>
    </lineage>
</organism>
<protein>
    <submittedName>
        <fullName evidence="7">Nickel ABC transporter substrate-binding protein</fullName>
    </submittedName>
</protein>
<dbReference type="GO" id="GO:0043190">
    <property type="term" value="C:ATP-binding cassette (ABC) transporter complex"/>
    <property type="evidence" value="ECO:0007669"/>
    <property type="project" value="InterPro"/>
</dbReference>
<dbReference type="GO" id="GO:0015833">
    <property type="term" value="P:peptide transport"/>
    <property type="evidence" value="ECO:0007669"/>
    <property type="project" value="TreeGrafter"/>
</dbReference>
<dbReference type="PROSITE" id="PS51257">
    <property type="entry name" value="PROKAR_LIPOPROTEIN"/>
    <property type="match status" value="1"/>
</dbReference>
<dbReference type="STRING" id="1007103.GCA_000213315_00760"/>
<dbReference type="InterPro" id="IPR030678">
    <property type="entry name" value="Peptide/Ni-bd"/>
</dbReference>